<dbReference type="Proteomes" id="UP000178065">
    <property type="component" value="Unassembled WGS sequence"/>
</dbReference>
<name>A0A1G2QX35_9BACT</name>
<dbReference type="SUPFAM" id="SSF56281">
    <property type="entry name" value="Metallo-hydrolase/oxidoreductase"/>
    <property type="match status" value="1"/>
</dbReference>
<evidence type="ECO:0000313" key="1">
    <source>
        <dbReference type="EMBL" id="OHA65136.1"/>
    </source>
</evidence>
<dbReference type="PANTHER" id="PTHR42967">
    <property type="entry name" value="METAL DEPENDENT HYDROLASE"/>
    <property type="match status" value="1"/>
</dbReference>
<gene>
    <name evidence="1" type="ORF">A2672_01080</name>
</gene>
<evidence type="ECO:0000313" key="2">
    <source>
        <dbReference type="Proteomes" id="UP000178065"/>
    </source>
</evidence>
<dbReference type="AlphaFoldDB" id="A0A1G2QX35"/>
<dbReference type="InterPro" id="IPR036866">
    <property type="entry name" value="RibonucZ/Hydroxyglut_hydro"/>
</dbReference>
<dbReference type="STRING" id="1802448.A2672_01080"/>
<sequence length="219" mass="24211">MQIVWKGQACFYITVSRGKQEQVKILIDPFEDSLGLRLPSQDADIVLVTHNHFDHNNVKAAGGAPFVIDSPGEYEAKEVFVQGIKTFHDDVQGKERGLNTVYTITAEGITLCHLGDFGQKELTPEQVDKIGQVDVLFIPVGGTYTINGKEAPKIISQIEPSYIIPMHYALPKLKVKLASVDEFLRAMGKKGLEPQQKLTLKAKDIAGEKEEAEIVVLKP</sequence>
<protein>
    <recommendedName>
        <fullName evidence="3">Lactamase</fullName>
    </recommendedName>
</protein>
<comment type="caution">
    <text evidence="1">The sequence shown here is derived from an EMBL/GenBank/DDBJ whole genome shotgun (WGS) entry which is preliminary data.</text>
</comment>
<dbReference type="PANTHER" id="PTHR42967:SF1">
    <property type="entry name" value="MBL FOLD METALLO-HYDROLASE"/>
    <property type="match status" value="1"/>
</dbReference>
<proteinExistence type="predicted"/>
<evidence type="ECO:0008006" key="3">
    <source>
        <dbReference type="Google" id="ProtNLM"/>
    </source>
</evidence>
<accession>A0A1G2QX35</accession>
<organism evidence="1 2">
    <name type="scientific">Candidatus Wildermuthbacteria bacterium RIFCSPHIGHO2_01_FULL_49_22b</name>
    <dbReference type="NCBI Taxonomy" id="1802448"/>
    <lineage>
        <taxon>Bacteria</taxon>
        <taxon>Candidatus Wildermuthiibacteriota</taxon>
    </lineage>
</organism>
<reference evidence="1 2" key="1">
    <citation type="journal article" date="2016" name="Nat. Commun.">
        <title>Thousands of microbial genomes shed light on interconnected biogeochemical processes in an aquifer system.</title>
        <authorList>
            <person name="Anantharaman K."/>
            <person name="Brown C.T."/>
            <person name="Hug L.A."/>
            <person name="Sharon I."/>
            <person name="Castelle C.J."/>
            <person name="Probst A.J."/>
            <person name="Thomas B.C."/>
            <person name="Singh A."/>
            <person name="Wilkins M.J."/>
            <person name="Karaoz U."/>
            <person name="Brodie E.L."/>
            <person name="Williams K.H."/>
            <person name="Hubbard S.S."/>
            <person name="Banfield J.F."/>
        </authorList>
    </citation>
    <scope>NUCLEOTIDE SEQUENCE [LARGE SCALE GENOMIC DNA]</scope>
</reference>
<dbReference type="EMBL" id="MHTT01000018">
    <property type="protein sequence ID" value="OHA65136.1"/>
    <property type="molecule type" value="Genomic_DNA"/>
</dbReference>
<dbReference type="Pfam" id="PF13483">
    <property type="entry name" value="Lactamase_B_3"/>
    <property type="match status" value="1"/>
</dbReference>
<dbReference type="Gene3D" id="3.60.15.10">
    <property type="entry name" value="Ribonuclease Z/Hydroxyacylglutathione hydrolase-like"/>
    <property type="match status" value="1"/>
</dbReference>